<comment type="caution">
    <text evidence="4">The sequence shown here is derived from an EMBL/GenBank/DDBJ whole genome shotgun (WGS) entry which is preliminary data.</text>
</comment>
<feature type="signal peptide" evidence="2">
    <location>
        <begin position="1"/>
        <end position="26"/>
    </location>
</feature>
<dbReference type="AlphaFoldDB" id="A0A7W7MTR1"/>
<keyword evidence="2" id="KW-0732">Signal</keyword>
<dbReference type="Pfam" id="PF14258">
    <property type="entry name" value="DUF4350"/>
    <property type="match status" value="1"/>
</dbReference>
<keyword evidence="5" id="KW-1185">Reference proteome</keyword>
<feature type="compositionally biased region" description="Gly residues" evidence="1">
    <location>
        <begin position="251"/>
        <end position="263"/>
    </location>
</feature>
<feature type="chain" id="PRO_5030930588" description="DUF4350 domain-containing protein" evidence="2">
    <location>
        <begin position="27"/>
        <end position="451"/>
    </location>
</feature>
<proteinExistence type="predicted"/>
<sequence length="451" mass="46795">MRSRRRLRFALPFAVVAGLVTITAIAHVVQQPDPTDASFLSPTSDDGDGARLLADRLTGGGVQVDVRTTSTDALASAASGGPATVLVTTPELVNPVYLGRLAALPPQVRVILVAPDAQQVGLLGLDVAVGGPRWMAAAPRPGCAAGFAGTAGRAAALRRSYDPRGYGAVRCYRDGLVELRTARAAITLIGAADPFRNDRAGEHGNQALAAGLLARDPRVIWLDLHEREPDPVTDTFPQQEPDPGTDPEGEPGYGTGDEPGGSPQGDPAGDPQNGDQNPRPGRGQDGQAQGGGNPVTDSPLARAFPPVVWATLALLALAALALAAASARRLGAPVAEPLPVRVRAAETVRGLGGLYRRAGARGNSLATLQAAASRRLTEHFGLPPDAGMDEVAERVAAVTGHPVNEVRHMLGGGVEDSDEELARAATTVQNLVRYVTGRQNWRQGTDEGNVT</sequence>
<accession>A0A7W7MTR1</accession>
<organism evidence="4 5">
    <name type="scientific">Actinoplanes digitatis</name>
    <dbReference type="NCBI Taxonomy" id="1868"/>
    <lineage>
        <taxon>Bacteria</taxon>
        <taxon>Bacillati</taxon>
        <taxon>Actinomycetota</taxon>
        <taxon>Actinomycetes</taxon>
        <taxon>Micromonosporales</taxon>
        <taxon>Micromonosporaceae</taxon>
        <taxon>Actinoplanes</taxon>
    </lineage>
</organism>
<gene>
    <name evidence="4" type="ORF">BJ971_006295</name>
</gene>
<name>A0A7W7MTR1_9ACTN</name>
<dbReference type="Proteomes" id="UP000578112">
    <property type="component" value="Unassembled WGS sequence"/>
</dbReference>
<feature type="domain" description="DUF4350" evidence="3">
    <location>
        <begin position="43"/>
        <end position="213"/>
    </location>
</feature>
<evidence type="ECO:0000256" key="2">
    <source>
        <dbReference type="SAM" id="SignalP"/>
    </source>
</evidence>
<dbReference type="InterPro" id="IPR025646">
    <property type="entry name" value="DUF4350"/>
</dbReference>
<feature type="region of interest" description="Disordered" evidence="1">
    <location>
        <begin position="227"/>
        <end position="299"/>
    </location>
</feature>
<evidence type="ECO:0000256" key="1">
    <source>
        <dbReference type="SAM" id="MobiDB-lite"/>
    </source>
</evidence>
<evidence type="ECO:0000313" key="4">
    <source>
        <dbReference type="EMBL" id="MBB4765739.1"/>
    </source>
</evidence>
<dbReference type="RefSeq" id="WP_184996754.1">
    <property type="nucleotide sequence ID" value="NZ_BOMK01000021.1"/>
</dbReference>
<protein>
    <recommendedName>
        <fullName evidence="3">DUF4350 domain-containing protein</fullName>
    </recommendedName>
</protein>
<dbReference type="EMBL" id="JACHNH010000001">
    <property type="protein sequence ID" value="MBB4765739.1"/>
    <property type="molecule type" value="Genomic_DNA"/>
</dbReference>
<evidence type="ECO:0000313" key="5">
    <source>
        <dbReference type="Proteomes" id="UP000578112"/>
    </source>
</evidence>
<reference evidence="4 5" key="1">
    <citation type="submission" date="2020-08" db="EMBL/GenBank/DDBJ databases">
        <title>Sequencing the genomes of 1000 actinobacteria strains.</title>
        <authorList>
            <person name="Klenk H.-P."/>
        </authorList>
    </citation>
    <scope>NUCLEOTIDE SEQUENCE [LARGE SCALE GENOMIC DNA]</scope>
    <source>
        <strain evidence="4 5">DSM 43149</strain>
    </source>
</reference>
<evidence type="ECO:0000259" key="3">
    <source>
        <dbReference type="Pfam" id="PF14258"/>
    </source>
</evidence>